<feature type="domain" description="Siphovirus-type tail component RIFT-related" evidence="1">
    <location>
        <begin position="14"/>
        <end position="125"/>
    </location>
</feature>
<dbReference type="InterPro" id="IPR008841">
    <property type="entry name" value="Siphovirus-type_tail_N"/>
</dbReference>
<organism evidence="2 3">
    <name type="scientific">Bacillus licheniformis</name>
    <dbReference type="NCBI Taxonomy" id="1402"/>
    <lineage>
        <taxon>Bacteria</taxon>
        <taxon>Bacillati</taxon>
        <taxon>Bacillota</taxon>
        <taxon>Bacilli</taxon>
        <taxon>Bacillales</taxon>
        <taxon>Bacillaceae</taxon>
        <taxon>Bacillus</taxon>
    </lineage>
</organism>
<proteinExistence type="predicted"/>
<dbReference type="Pfam" id="PF05709">
    <property type="entry name" value="Sipho_tail"/>
    <property type="match status" value="1"/>
</dbReference>
<evidence type="ECO:0000259" key="1">
    <source>
        <dbReference type="Pfam" id="PF05709"/>
    </source>
</evidence>
<gene>
    <name evidence="2" type="ORF">CHCC16736_3083</name>
</gene>
<evidence type="ECO:0000313" key="2">
    <source>
        <dbReference type="EMBL" id="TWL28481.1"/>
    </source>
</evidence>
<name>A0A8B5YD51_BACLI</name>
<dbReference type="Gene3D" id="2.40.30.200">
    <property type="match status" value="1"/>
</dbReference>
<dbReference type="RefSeq" id="WP_069500360.1">
    <property type="nucleotide sequence ID" value="NZ_CBDFOS010000001.1"/>
</dbReference>
<dbReference type="AlphaFoldDB" id="A0A8B5YD51"/>
<protein>
    <recommendedName>
        <fullName evidence="1">Siphovirus-type tail component RIFT-related domain-containing protein</fullName>
    </recommendedName>
</protein>
<evidence type="ECO:0000313" key="3">
    <source>
        <dbReference type="Proteomes" id="UP000435910"/>
    </source>
</evidence>
<comment type="caution">
    <text evidence="2">The sequence shown here is derived from an EMBL/GenBank/DDBJ whole genome shotgun (WGS) entry which is preliminary data.</text>
</comment>
<reference evidence="2 3" key="1">
    <citation type="submission" date="2019-06" db="EMBL/GenBank/DDBJ databases">
        <title>Genome sequence analysis of &gt;100 Bacillus licheniformis strains suggests intrinsic resistance to this species.</title>
        <authorList>
            <person name="Wels M."/>
            <person name="Siezen R.J."/>
            <person name="Johansen E."/>
            <person name="Stuer-Lauridsen B."/>
            <person name="Bjerre K."/>
            <person name="Nielsen B.K.K."/>
        </authorList>
    </citation>
    <scope>NUCLEOTIDE SEQUENCE [LARGE SCALE GENOMIC DNA]</scope>
    <source>
        <strain evidence="2 3">BAC-16736</strain>
    </source>
</reference>
<dbReference type="Proteomes" id="UP000435910">
    <property type="component" value="Unassembled WGS sequence"/>
</dbReference>
<dbReference type="EMBL" id="NILC01000021">
    <property type="protein sequence ID" value="TWL28481.1"/>
    <property type="molecule type" value="Genomic_DNA"/>
</dbReference>
<accession>A0A8B5YD51</accession>
<sequence>MAYLTIIKNGETIDHRKYGLKLLSFRKESLTHRTNYEEVDGRHGTIDTGTTFGERKLKAKFMIQGVDHLDYQLVIDEVYALFACEEPIELIDSRQPGKVWTVKPSSTFEPEDVNPRTGTFEIEFTSPIPFASSVGSTLDPFTFGENIWQIGQGLIPADELVYIHRTKKFRIYNAGNVTVDPCNEMPLNIVYSGSSTNFAIKNITTDQTVSYNGTTKSTDKIKLEGLRHLKNGISVYGNTNRGYISLKPGWNDIELSGTSGSFEISFDFFFFYK</sequence>